<name>A0A0F9QNW7_9ZZZZ</name>
<reference evidence="3" key="1">
    <citation type="journal article" date="2015" name="Nature">
        <title>Complex archaea that bridge the gap between prokaryotes and eukaryotes.</title>
        <authorList>
            <person name="Spang A."/>
            <person name="Saw J.H."/>
            <person name="Jorgensen S.L."/>
            <person name="Zaremba-Niedzwiedzka K."/>
            <person name="Martijn J."/>
            <person name="Lind A.E."/>
            <person name="van Eijk R."/>
            <person name="Schleper C."/>
            <person name="Guy L."/>
            <person name="Ettema T.J."/>
        </authorList>
    </citation>
    <scope>NUCLEOTIDE SEQUENCE</scope>
</reference>
<accession>A0A0F9QNW7</accession>
<organism evidence="3">
    <name type="scientific">marine sediment metagenome</name>
    <dbReference type="NCBI Taxonomy" id="412755"/>
    <lineage>
        <taxon>unclassified sequences</taxon>
        <taxon>metagenomes</taxon>
        <taxon>ecological metagenomes</taxon>
    </lineage>
</organism>
<evidence type="ECO:0000256" key="2">
    <source>
        <dbReference type="SAM" id="MobiDB-lite"/>
    </source>
</evidence>
<evidence type="ECO:0000313" key="3">
    <source>
        <dbReference type="EMBL" id="KKN14811.1"/>
    </source>
</evidence>
<dbReference type="Gene3D" id="1.20.5.2950">
    <property type="match status" value="1"/>
</dbReference>
<keyword evidence="1" id="KW-0175">Coiled coil</keyword>
<sequence length="136" mass="15292">MKTKKEQSKDTNTADSSLNLEKVESGKKGVEDNSPLAIVREKEIELRQFLIKTQTKADKMIADSEKEAEKLKQKISSDGEKKAQEFYEKELAKIEKEAKEITSQAPAKAKVVTEMGQRNLEKAVAQLKDILAPKRS</sequence>
<feature type="coiled-coil region" evidence="1">
    <location>
        <begin position="54"/>
        <end position="104"/>
    </location>
</feature>
<evidence type="ECO:0000256" key="1">
    <source>
        <dbReference type="SAM" id="Coils"/>
    </source>
</evidence>
<feature type="compositionally biased region" description="Polar residues" evidence="2">
    <location>
        <begin position="10"/>
        <end position="19"/>
    </location>
</feature>
<feature type="region of interest" description="Disordered" evidence="2">
    <location>
        <begin position="1"/>
        <end position="31"/>
    </location>
</feature>
<gene>
    <name evidence="3" type="ORF">LCGC14_0992430</name>
</gene>
<dbReference type="EMBL" id="LAZR01003780">
    <property type="protein sequence ID" value="KKN14811.1"/>
    <property type="molecule type" value="Genomic_DNA"/>
</dbReference>
<protein>
    <submittedName>
        <fullName evidence="3">Uncharacterized protein</fullName>
    </submittedName>
</protein>
<comment type="caution">
    <text evidence="3">The sequence shown here is derived from an EMBL/GenBank/DDBJ whole genome shotgun (WGS) entry which is preliminary data.</text>
</comment>
<proteinExistence type="predicted"/>
<feature type="compositionally biased region" description="Basic and acidic residues" evidence="2">
    <location>
        <begin position="21"/>
        <end position="31"/>
    </location>
</feature>
<dbReference type="AlphaFoldDB" id="A0A0F9QNW7"/>